<evidence type="ECO:0000256" key="1">
    <source>
        <dbReference type="ARBA" id="ARBA00004141"/>
    </source>
</evidence>
<feature type="transmembrane region" description="Helical" evidence="6">
    <location>
        <begin position="96"/>
        <end position="113"/>
    </location>
</feature>
<keyword evidence="5 6" id="KW-0472">Membrane</keyword>
<evidence type="ECO:0000256" key="2">
    <source>
        <dbReference type="ARBA" id="ARBA00022475"/>
    </source>
</evidence>
<name>A0AAV3T0U6_9EURY</name>
<keyword evidence="3 6" id="KW-0812">Transmembrane</keyword>
<dbReference type="InterPro" id="IPR003339">
    <property type="entry name" value="ABC/ECF_trnsptr_transmembrane"/>
</dbReference>
<dbReference type="EMBL" id="BAAADU010000002">
    <property type="protein sequence ID" value="GAA0649232.1"/>
    <property type="molecule type" value="Genomic_DNA"/>
</dbReference>
<dbReference type="RefSeq" id="WP_227261305.1">
    <property type="nucleotide sequence ID" value="NZ_BAAADU010000002.1"/>
</dbReference>
<dbReference type="GeneID" id="68571884"/>
<dbReference type="Pfam" id="PF02361">
    <property type="entry name" value="CbiQ"/>
    <property type="match status" value="1"/>
</dbReference>
<feature type="transmembrane region" description="Helical" evidence="6">
    <location>
        <begin position="219"/>
        <end position="241"/>
    </location>
</feature>
<evidence type="ECO:0000313" key="7">
    <source>
        <dbReference type="EMBL" id="GAA0649232.1"/>
    </source>
</evidence>
<dbReference type="InterPro" id="IPR051611">
    <property type="entry name" value="ECF_transporter_component"/>
</dbReference>
<reference evidence="7 8" key="1">
    <citation type="journal article" date="2019" name="Int. J. Syst. Evol. Microbiol.">
        <title>The Global Catalogue of Microorganisms (GCM) 10K type strain sequencing project: providing services to taxonomists for standard genome sequencing and annotation.</title>
        <authorList>
            <consortium name="The Broad Institute Genomics Platform"/>
            <consortium name="The Broad Institute Genome Sequencing Center for Infectious Disease"/>
            <person name="Wu L."/>
            <person name="Ma J."/>
        </authorList>
    </citation>
    <scope>NUCLEOTIDE SEQUENCE [LARGE SCALE GENOMIC DNA]</scope>
    <source>
        <strain evidence="7 8">JCM 16327</strain>
    </source>
</reference>
<evidence type="ECO:0000256" key="3">
    <source>
        <dbReference type="ARBA" id="ARBA00022692"/>
    </source>
</evidence>
<organism evidence="7 8">
    <name type="scientific">Salarchaeum japonicum</name>
    <dbReference type="NCBI Taxonomy" id="555573"/>
    <lineage>
        <taxon>Archaea</taxon>
        <taxon>Methanobacteriati</taxon>
        <taxon>Methanobacteriota</taxon>
        <taxon>Stenosarchaea group</taxon>
        <taxon>Halobacteria</taxon>
        <taxon>Halobacteriales</taxon>
        <taxon>Halobacteriaceae</taxon>
    </lineage>
</organism>
<evidence type="ECO:0000313" key="8">
    <source>
        <dbReference type="Proteomes" id="UP001500194"/>
    </source>
</evidence>
<comment type="caution">
    <text evidence="7">The sequence shown here is derived from an EMBL/GenBank/DDBJ whole genome shotgun (WGS) entry which is preliminary data.</text>
</comment>
<comment type="subcellular location">
    <subcellularLocation>
        <location evidence="1">Membrane</location>
        <topology evidence="1">Multi-pass membrane protein</topology>
    </subcellularLocation>
</comment>
<dbReference type="PANTHER" id="PTHR34857:SF2">
    <property type="entry name" value="SLL0384 PROTEIN"/>
    <property type="match status" value="1"/>
</dbReference>
<dbReference type="Proteomes" id="UP001500194">
    <property type="component" value="Unassembled WGS sequence"/>
</dbReference>
<keyword evidence="2" id="KW-1003">Cell membrane</keyword>
<sequence>MLTHEPGDSAGHRLDPRSKLALQAGFAAAAFAHTTLRGLLALSALAVAATLACGLSPRAALREYLAVLPFLVLAPLIQALTWGAPWLVLEDAVQPALASWRTLLLLLLAAAYVHTTPVSESRAAVAWLVPGRPGRLLGVGVGLVFRFLPLLQRDVRRLRDASRARLGDQRSVRDRVRLVGVGGLRRALQRADRLALALRARCLSYNPTPPPLAFAGRDWLAVALTLLLAASAYAGPLAAAVA</sequence>
<feature type="transmembrane region" description="Helical" evidence="6">
    <location>
        <begin position="64"/>
        <end position="84"/>
    </location>
</feature>
<keyword evidence="4 6" id="KW-1133">Transmembrane helix</keyword>
<accession>A0AAV3T0U6</accession>
<evidence type="ECO:0000256" key="5">
    <source>
        <dbReference type="ARBA" id="ARBA00023136"/>
    </source>
</evidence>
<gene>
    <name evidence="7" type="ORF">GCM10009019_09900</name>
</gene>
<dbReference type="PANTHER" id="PTHR34857">
    <property type="entry name" value="SLL0384 PROTEIN"/>
    <property type="match status" value="1"/>
</dbReference>
<feature type="transmembrane region" description="Helical" evidence="6">
    <location>
        <begin position="20"/>
        <end position="52"/>
    </location>
</feature>
<keyword evidence="8" id="KW-1185">Reference proteome</keyword>
<dbReference type="AlphaFoldDB" id="A0AAV3T0U6"/>
<protein>
    <submittedName>
        <fullName evidence="7">Energy-coupling factor transporter transmembrane component T</fullName>
    </submittedName>
</protein>
<evidence type="ECO:0000256" key="6">
    <source>
        <dbReference type="SAM" id="Phobius"/>
    </source>
</evidence>
<proteinExistence type="predicted"/>
<evidence type="ECO:0000256" key="4">
    <source>
        <dbReference type="ARBA" id="ARBA00022989"/>
    </source>
</evidence>
<dbReference type="GO" id="GO:0005886">
    <property type="term" value="C:plasma membrane"/>
    <property type="evidence" value="ECO:0007669"/>
    <property type="project" value="UniProtKB-ARBA"/>
</dbReference>